<proteinExistence type="predicted"/>
<accession>A0A0B7IUV9</accession>
<evidence type="ECO:0000313" key="1">
    <source>
        <dbReference type="EMBL" id="CEN54434.1"/>
    </source>
</evidence>
<sequence length="165" mass="19217">MSHLCNISEDFIREARYLLIFNAKDYSFNENFKGNKPIAGTHLMRIELHPHSFSRKISLKTKDKNDYIDVNLKFPFLDLTPQNKETLYNLHKKREYAIILASNTEMITLGNNREPMTLSIDDEINDNGSGKDSFSVTITGQTIIFPRQSKITDMFRVLLFTYPFE</sequence>
<dbReference type="AlphaFoldDB" id="A0A0B7IUV9"/>
<dbReference type="EMBL" id="CDOL01000283">
    <property type="protein sequence ID" value="CEN54434.1"/>
    <property type="molecule type" value="Genomic_DNA"/>
</dbReference>
<gene>
    <name evidence="1" type="ORF">CCAND93_90018</name>
</gene>
<dbReference type="RefSeq" id="WP_042010157.1">
    <property type="nucleotide sequence ID" value="NZ_BOQK01000039.1"/>
</dbReference>
<dbReference type="OrthoDB" id="1274389at2"/>
<protein>
    <submittedName>
        <fullName evidence="1">Uncharacterized protein</fullName>
    </submittedName>
</protein>
<organism evidence="1 2">
    <name type="scientific">Capnocytophaga canis</name>
    <dbReference type="NCBI Taxonomy" id="1848903"/>
    <lineage>
        <taxon>Bacteria</taxon>
        <taxon>Pseudomonadati</taxon>
        <taxon>Bacteroidota</taxon>
        <taxon>Flavobacteriia</taxon>
        <taxon>Flavobacteriales</taxon>
        <taxon>Flavobacteriaceae</taxon>
        <taxon>Capnocytophaga</taxon>
    </lineage>
</organism>
<evidence type="ECO:0000313" key="2">
    <source>
        <dbReference type="Proteomes" id="UP000038200"/>
    </source>
</evidence>
<name>A0A0B7IUV9_9FLAO</name>
<reference evidence="1 2" key="1">
    <citation type="submission" date="2015-01" db="EMBL/GenBank/DDBJ databases">
        <authorList>
            <person name="Xiang T."/>
            <person name="Song Y."/>
            <person name="Huang L."/>
            <person name="Wang B."/>
            <person name="Wu P."/>
        </authorList>
    </citation>
    <scope>NUCLEOTIDE SEQUENCE [LARGE SCALE GENOMIC DNA]</scope>
    <source>
        <strain evidence="1 2">CcD93</strain>
    </source>
</reference>
<dbReference type="Proteomes" id="UP000038200">
    <property type="component" value="Unassembled WGS sequence"/>
</dbReference>